<dbReference type="SUPFAM" id="SSF63829">
    <property type="entry name" value="Calcium-dependent phosphotriesterase"/>
    <property type="match status" value="1"/>
</dbReference>
<feature type="binding site" evidence="4">
    <location>
        <position position="116"/>
    </location>
    <ligand>
        <name>substrate</name>
    </ligand>
</feature>
<feature type="binding site" evidence="4">
    <location>
        <position position="24"/>
    </location>
    <ligand>
        <name>a divalent metal cation</name>
        <dbReference type="ChEBI" id="CHEBI:60240"/>
    </ligand>
</feature>
<dbReference type="EMBL" id="DYUE01000024">
    <property type="protein sequence ID" value="HJG90215.1"/>
    <property type="molecule type" value="Genomic_DNA"/>
</dbReference>
<evidence type="ECO:0000313" key="7">
    <source>
        <dbReference type="Proteomes" id="UP000742460"/>
    </source>
</evidence>
<dbReference type="Proteomes" id="UP000742460">
    <property type="component" value="Unassembled WGS sequence"/>
</dbReference>
<keyword evidence="4" id="KW-0862">Zinc</keyword>
<dbReference type="InterPro" id="IPR005511">
    <property type="entry name" value="SMP-30"/>
</dbReference>
<dbReference type="InterPro" id="IPR013658">
    <property type="entry name" value="SGL"/>
</dbReference>
<dbReference type="Gene3D" id="2.120.10.30">
    <property type="entry name" value="TolB, C-terminal domain"/>
    <property type="match status" value="1"/>
</dbReference>
<feature type="active site" description="Proton donor/acceptor" evidence="3">
    <location>
        <position position="236"/>
    </location>
</feature>
<proteinExistence type="inferred from homology"/>
<gene>
    <name evidence="6" type="ORF">K8V81_00680</name>
</gene>
<dbReference type="Pfam" id="PF08450">
    <property type="entry name" value="SGL"/>
    <property type="match status" value="1"/>
</dbReference>
<evidence type="ECO:0000313" key="6">
    <source>
        <dbReference type="EMBL" id="HJG90215.1"/>
    </source>
</evidence>
<keyword evidence="2" id="KW-0378">Hydrolase</keyword>
<evidence type="ECO:0000256" key="3">
    <source>
        <dbReference type="PIRSR" id="PIRSR605511-1"/>
    </source>
</evidence>
<comment type="caution">
    <text evidence="6">The sequence shown here is derived from an EMBL/GenBank/DDBJ whole genome shotgun (WGS) entry which is preliminary data.</text>
</comment>
<feature type="domain" description="SMP-30/Gluconolactonase/LRE-like region" evidence="5">
    <location>
        <begin position="22"/>
        <end position="290"/>
    </location>
</feature>
<dbReference type="InterPro" id="IPR051262">
    <property type="entry name" value="SMP-30/CGR1_Lactonase"/>
</dbReference>
<protein>
    <submittedName>
        <fullName evidence="6">SMP-30/gluconolactonase/LRE family protein</fullName>
    </submittedName>
</protein>
<name>A0A921SVN8_9MICO</name>
<reference evidence="6" key="1">
    <citation type="journal article" date="2021" name="PeerJ">
        <title>Extensive microbial diversity within the chicken gut microbiome revealed by metagenomics and culture.</title>
        <authorList>
            <person name="Gilroy R."/>
            <person name="Ravi A."/>
            <person name="Getino M."/>
            <person name="Pursley I."/>
            <person name="Horton D.L."/>
            <person name="Alikhan N.F."/>
            <person name="Baker D."/>
            <person name="Gharbi K."/>
            <person name="Hall N."/>
            <person name="Watson M."/>
            <person name="Adriaenssens E.M."/>
            <person name="Foster-Nyarko E."/>
            <person name="Jarju S."/>
            <person name="Secka A."/>
            <person name="Antonio M."/>
            <person name="Oren A."/>
            <person name="Chaudhuri R.R."/>
            <person name="La Ragione R."/>
            <person name="Hildebrand F."/>
            <person name="Pallen M.J."/>
        </authorList>
    </citation>
    <scope>NUCLEOTIDE SEQUENCE</scope>
    <source>
        <strain evidence="6">ChiGjej5B5-22894</strain>
    </source>
</reference>
<dbReference type="GO" id="GO:0016787">
    <property type="term" value="F:hydrolase activity"/>
    <property type="evidence" value="ECO:0007669"/>
    <property type="project" value="UniProtKB-KW"/>
</dbReference>
<sequence>MTTSSLLAADAVLEKVATGATWAEGPVWLPHRRAVRFSDIPGNRILEYSEVSGELEVFAEGVEFTNGRTLDLDGNVVECSHGRRAVQRDTAVGPGDAHDPTTLVDSFGGQRLNSPNDVVVASDGSIWFTDPSYGIKRPEEGHAGEEEYGDRWVFRFDERDGSLTPVVIDVEAPNGLAFSPDESLLYVADSSLSPAEREAASSARPRGRAIHVYDVIEGRHAKNGRVLTEVSPGLPDGIRVDVEGRIWSSSLSGVQVFAPSGERLLDLPVPEKVGNLCFGGEDGAMLYLVATTSLYRIRTTTRDASTAARAAHSG</sequence>
<evidence type="ECO:0000259" key="5">
    <source>
        <dbReference type="Pfam" id="PF08450"/>
    </source>
</evidence>
<accession>A0A921SVN8</accession>
<dbReference type="OrthoDB" id="241638at2"/>
<dbReference type="PANTHER" id="PTHR47572:SF4">
    <property type="entry name" value="LACTONASE DRP35"/>
    <property type="match status" value="1"/>
</dbReference>
<dbReference type="PANTHER" id="PTHR47572">
    <property type="entry name" value="LIPOPROTEIN-RELATED"/>
    <property type="match status" value="1"/>
</dbReference>
<evidence type="ECO:0000256" key="4">
    <source>
        <dbReference type="PIRSR" id="PIRSR605511-2"/>
    </source>
</evidence>
<reference evidence="6" key="2">
    <citation type="submission" date="2021-09" db="EMBL/GenBank/DDBJ databases">
        <authorList>
            <person name="Gilroy R."/>
        </authorList>
    </citation>
    <scope>NUCLEOTIDE SEQUENCE</scope>
    <source>
        <strain evidence="6">ChiGjej5B5-22894</strain>
    </source>
</reference>
<dbReference type="RefSeq" id="WP_087485351.1">
    <property type="nucleotide sequence ID" value="NZ_FXXB01000008.1"/>
</dbReference>
<comment type="cofactor">
    <cofactor evidence="4">
        <name>Zn(2+)</name>
        <dbReference type="ChEBI" id="CHEBI:29105"/>
    </cofactor>
    <text evidence="4">Binds 1 divalent metal cation per subunit.</text>
</comment>
<dbReference type="GO" id="GO:0046872">
    <property type="term" value="F:metal ion binding"/>
    <property type="evidence" value="ECO:0007669"/>
    <property type="project" value="UniProtKB-KW"/>
</dbReference>
<evidence type="ECO:0000256" key="2">
    <source>
        <dbReference type="ARBA" id="ARBA00022801"/>
    </source>
</evidence>
<dbReference type="PRINTS" id="PR01790">
    <property type="entry name" value="SMP30FAMILY"/>
</dbReference>
<feature type="binding site" evidence="4">
    <location>
        <position position="174"/>
    </location>
    <ligand>
        <name>a divalent metal cation</name>
        <dbReference type="ChEBI" id="CHEBI:60240"/>
    </ligand>
</feature>
<feature type="binding site" evidence="4">
    <location>
        <position position="236"/>
    </location>
    <ligand>
        <name>a divalent metal cation</name>
        <dbReference type="ChEBI" id="CHEBI:60240"/>
    </ligand>
</feature>
<dbReference type="InterPro" id="IPR011042">
    <property type="entry name" value="6-blade_b-propeller_TolB-like"/>
</dbReference>
<comment type="similarity">
    <text evidence="1">Belongs to the SMP-30/CGR1 family.</text>
</comment>
<dbReference type="AlphaFoldDB" id="A0A921SVN8"/>
<organism evidence="6 7">
    <name type="scientific">Brachybacterium massiliense</name>
    <dbReference type="NCBI Taxonomy" id="1755098"/>
    <lineage>
        <taxon>Bacteria</taxon>
        <taxon>Bacillati</taxon>
        <taxon>Actinomycetota</taxon>
        <taxon>Actinomycetes</taxon>
        <taxon>Micrococcales</taxon>
        <taxon>Dermabacteraceae</taxon>
        <taxon>Brachybacterium</taxon>
    </lineage>
</organism>
<evidence type="ECO:0000256" key="1">
    <source>
        <dbReference type="ARBA" id="ARBA00008853"/>
    </source>
</evidence>
<keyword evidence="4" id="KW-0479">Metal-binding</keyword>